<feature type="region of interest" description="Disordered" evidence="1">
    <location>
        <begin position="1"/>
        <end position="68"/>
    </location>
</feature>
<organism evidence="2 3">
    <name type="scientific">Parendozoicomonas callyspongiae</name>
    <dbReference type="NCBI Taxonomy" id="2942213"/>
    <lineage>
        <taxon>Bacteria</taxon>
        <taxon>Pseudomonadati</taxon>
        <taxon>Pseudomonadota</taxon>
        <taxon>Gammaproteobacteria</taxon>
        <taxon>Oceanospirillales</taxon>
        <taxon>Endozoicomonadaceae</taxon>
        <taxon>Parendozoicomonas</taxon>
    </lineage>
</organism>
<feature type="compositionally biased region" description="Low complexity" evidence="1">
    <location>
        <begin position="494"/>
        <end position="506"/>
    </location>
</feature>
<gene>
    <name evidence="2" type="ORF">M3P05_18760</name>
</gene>
<comment type="caution">
    <text evidence="2">The sequence shown here is derived from an EMBL/GenBank/DDBJ whole genome shotgun (WGS) entry which is preliminary data.</text>
</comment>
<evidence type="ECO:0000313" key="2">
    <source>
        <dbReference type="EMBL" id="MCL6271965.1"/>
    </source>
</evidence>
<accession>A0ABT0PKR2</accession>
<keyword evidence="3" id="KW-1185">Reference proteome</keyword>
<feature type="compositionally biased region" description="Low complexity" evidence="1">
    <location>
        <begin position="42"/>
        <end position="56"/>
    </location>
</feature>
<dbReference type="Proteomes" id="UP001203338">
    <property type="component" value="Unassembled WGS sequence"/>
</dbReference>
<protein>
    <submittedName>
        <fullName evidence="2">Uncharacterized protein</fullName>
    </submittedName>
</protein>
<sequence>MDGGNRVGGDQRKSQFFRQISDQNKTTDKSQGVTDDQRSVASTESKSSLSDSSSGSDAAKPTTTVQSRKVDYKRVLHKFVDRSNKTHIHPKAVLNEAQPTTQQEREHCLKVFEDEIVKTFKGKNTKNNSHLSSLGNALVELVQIKNGSSYSPEFLQKTFHVIALHQNLAKEREGRIIAREGGQIKEKNIKACMHQFDEILAGRNPFTTAQMKSIATHHPQLYVQLLAAIDLETLTPSELHELYGSLTEYLSQGGEAWEVLQGTEAKQWLTTQEGIMPAFSARDFEESRGYLTQQLIALKAADFTGIDTDPSQQKPEEFANGFTYYPGALTKEFDFTNPAMRTLKALQTAGVLYTTVLQAMTTHTGDHMADRDFEESALETLGCKKDWDRSGTYLMQAVMKEHIPEYKKGAAYQCHLYVSGDSVVTNTDYSQARGGFQVIPVMDGEGDEATVVDYNYPPASWPSIKAPKVNWAGHEQPEFKAPPPKGAPTKYDSDSGVDVTGSSEEN</sequence>
<feature type="compositionally biased region" description="Polar residues" evidence="1">
    <location>
        <begin position="14"/>
        <end position="34"/>
    </location>
</feature>
<reference evidence="2 3" key="1">
    <citation type="submission" date="2022-05" db="EMBL/GenBank/DDBJ databases">
        <authorList>
            <person name="Park J.-S."/>
        </authorList>
    </citation>
    <scope>NUCLEOTIDE SEQUENCE [LARGE SCALE GENOMIC DNA]</scope>
    <source>
        <strain evidence="2 3">2012CJ34-2</strain>
    </source>
</reference>
<name>A0ABT0PKR2_9GAMM</name>
<feature type="region of interest" description="Disordered" evidence="1">
    <location>
        <begin position="467"/>
        <end position="506"/>
    </location>
</feature>
<dbReference type="RefSeq" id="WP_249701638.1">
    <property type="nucleotide sequence ID" value="NZ_JAMFLX010000039.1"/>
</dbReference>
<dbReference type="EMBL" id="JAMFLX010000039">
    <property type="protein sequence ID" value="MCL6271965.1"/>
    <property type="molecule type" value="Genomic_DNA"/>
</dbReference>
<evidence type="ECO:0000256" key="1">
    <source>
        <dbReference type="SAM" id="MobiDB-lite"/>
    </source>
</evidence>
<proteinExistence type="predicted"/>
<evidence type="ECO:0000313" key="3">
    <source>
        <dbReference type="Proteomes" id="UP001203338"/>
    </source>
</evidence>